<sequence>MKQTVLLFLQACLVSCLSYSFSVKANDISTASELQNRFRIDHMVSKLTLVVQREYGSPPVVIVLPDGRKWYAHRHPENVKWHDGMTGDMIEITKPQAGPWQLLGRIVDGSTITKISELSIDVEPLPRELYVGERIKAVAQLKDNDLKVRLPGLDYLVEWSVAFKRLAEGDGKQNIIGNRRIVTYKDDGRLLDEKPDDGIFTSTFHLDLEPGKYLFDVNAHNEVFQRHYTNTIVLKPSPVTTSIIDSAINSAERHIKINSNTAEIQIADTVIEYKIMGPNNLNERFSVQGLKSSIEQIKIPSVEEYGNYIVSVMAASTTVGGREILIKLPDISFNHEPPPAPAKSALELAQEEAQKLQQKEKSAKRTILTWVIGLVLLFTLLIATGIVVGRKLKVRKRALKTAEKMAEMKSGLTKESAPVENMSLNDIDLTMPEDVER</sequence>
<accession>A0A3L8Q165</accession>
<organism evidence="3 4">
    <name type="scientific">Parashewanella curva</name>
    <dbReference type="NCBI Taxonomy" id="2338552"/>
    <lineage>
        <taxon>Bacteria</taxon>
        <taxon>Pseudomonadati</taxon>
        <taxon>Pseudomonadota</taxon>
        <taxon>Gammaproteobacteria</taxon>
        <taxon>Alteromonadales</taxon>
        <taxon>Shewanellaceae</taxon>
        <taxon>Parashewanella</taxon>
    </lineage>
</organism>
<name>A0A3L8Q165_9GAMM</name>
<keyword evidence="2" id="KW-0732">Signal</keyword>
<evidence type="ECO:0000256" key="2">
    <source>
        <dbReference type="SAM" id="SignalP"/>
    </source>
</evidence>
<reference evidence="3 4" key="1">
    <citation type="submission" date="2018-09" db="EMBL/GenBank/DDBJ databases">
        <title>Phylogeny of the Shewanellaceae, and recommendation for two new genera, Pseudoshewanella and Parashewanella.</title>
        <authorList>
            <person name="Wang G."/>
        </authorList>
    </citation>
    <scope>NUCLEOTIDE SEQUENCE [LARGE SCALE GENOMIC DNA]</scope>
    <source>
        <strain evidence="3 4">C51</strain>
    </source>
</reference>
<evidence type="ECO:0000313" key="3">
    <source>
        <dbReference type="EMBL" id="RLV61200.1"/>
    </source>
</evidence>
<evidence type="ECO:0000256" key="1">
    <source>
        <dbReference type="SAM" id="Phobius"/>
    </source>
</evidence>
<evidence type="ECO:0000313" key="4">
    <source>
        <dbReference type="Proteomes" id="UP000281474"/>
    </source>
</evidence>
<proteinExistence type="predicted"/>
<dbReference type="Proteomes" id="UP000281474">
    <property type="component" value="Unassembled WGS sequence"/>
</dbReference>
<feature type="chain" id="PRO_5018292454" evidence="2">
    <location>
        <begin position="26"/>
        <end position="437"/>
    </location>
</feature>
<keyword evidence="1" id="KW-1133">Transmembrane helix</keyword>
<feature type="signal peptide" evidence="2">
    <location>
        <begin position="1"/>
        <end position="25"/>
    </location>
</feature>
<keyword evidence="4" id="KW-1185">Reference proteome</keyword>
<dbReference type="InterPro" id="IPR020010">
    <property type="entry name" value="CHP03503"/>
</dbReference>
<dbReference type="RefSeq" id="WP_121837462.1">
    <property type="nucleotide sequence ID" value="NZ_ML014756.1"/>
</dbReference>
<dbReference type="OrthoDB" id="798937at2"/>
<comment type="caution">
    <text evidence="3">The sequence shown here is derived from an EMBL/GenBank/DDBJ whole genome shotgun (WGS) entry which is preliminary data.</text>
</comment>
<dbReference type="NCBIfam" id="NF041940">
    <property type="entry name" value="choice_anch_X"/>
    <property type="match status" value="1"/>
</dbReference>
<dbReference type="EMBL" id="QZEI01000005">
    <property type="protein sequence ID" value="RLV61200.1"/>
    <property type="molecule type" value="Genomic_DNA"/>
</dbReference>
<keyword evidence="1" id="KW-0472">Membrane</keyword>
<dbReference type="AlphaFoldDB" id="A0A3L8Q165"/>
<feature type="transmembrane region" description="Helical" evidence="1">
    <location>
        <begin position="367"/>
        <end position="388"/>
    </location>
</feature>
<keyword evidence="1" id="KW-0812">Transmembrane</keyword>
<gene>
    <name evidence="3" type="ORF">D5018_02785</name>
</gene>
<dbReference type="NCBIfam" id="TIGR03503">
    <property type="entry name" value="TIGR03503 family protein"/>
    <property type="match status" value="1"/>
</dbReference>
<protein>
    <submittedName>
        <fullName evidence="3">TIGR03503 family protein</fullName>
    </submittedName>
</protein>